<dbReference type="PANTHER" id="PTHR48090">
    <property type="entry name" value="UNDECAPRENYL-PHOSPHATE 4-DEOXY-4-FORMAMIDO-L-ARABINOSE TRANSFERASE-RELATED"/>
    <property type="match status" value="1"/>
</dbReference>
<dbReference type="InterPro" id="IPR050256">
    <property type="entry name" value="Glycosyltransferase_2"/>
</dbReference>
<evidence type="ECO:0000256" key="1">
    <source>
        <dbReference type="ARBA" id="ARBA00006739"/>
    </source>
</evidence>
<keyword evidence="3" id="KW-1185">Reference proteome</keyword>
<dbReference type="Gene3D" id="3.90.550.10">
    <property type="entry name" value="Spore Coat Polysaccharide Biosynthesis Protein SpsA, Chain A"/>
    <property type="match status" value="1"/>
</dbReference>
<protein>
    <recommendedName>
        <fullName evidence="4">Glycosyltransferase family 2 protein</fullName>
    </recommendedName>
</protein>
<dbReference type="Proteomes" id="UP001500274">
    <property type="component" value="Unassembled WGS sequence"/>
</dbReference>
<organism evidence="2 3">
    <name type="scientific">Microbacterium binotii</name>
    <dbReference type="NCBI Taxonomy" id="462710"/>
    <lineage>
        <taxon>Bacteria</taxon>
        <taxon>Bacillati</taxon>
        <taxon>Actinomycetota</taxon>
        <taxon>Actinomycetes</taxon>
        <taxon>Micrococcales</taxon>
        <taxon>Microbacteriaceae</taxon>
        <taxon>Microbacterium</taxon>
    </lineage>
</organism>
<name>A0ABP6BGJ7_9MICO</name>
<dbReference type="InterPro" id="IPR029044">
    <property type="entry name" value="Nucleotide-diphossugar_trans"/>
</dbReference>
<comment type="caution">
    <text evidence="2">The sequence shown here is derived from an EMBL/GenBank/DDBJ whole genome shotgun (WGS) entry which is preliminary data.</text>
</comment>
<evidence type="ECO:0000313" key="2">
    <source>
        <dbReference type="EMBL" id="GAA2567648.1"/>
    </source>
</evidence>
<dbReference type="RefSeq" id="WP_344226201.1">
    <property type="nucleotide sequence ID" value="NZ_BAAARI010000002.1"/>
</dbReference>
<proteinExistence type="inferred from homology"/>
<reference evidence="3" key="1">
    <citation type="journal article" date="2019" name="Int. J. Syst. Evol. Microbiol.">
        <title>The Global Catalogue of Microorganisms (GCM) 10K type strain sequencing project: providing services to taxonomists for standard genome sequencing and annotation.</title>
        <authorList>
            <consortium name="The Broad Institute Genomics Platform"/>
            <consortium name="The Broad Institute Genome Sequencing Center for Infectious Disease"/>
            <person name="Wu L."/>
            <person name="Ma J."/>
        </authorList>
    </citation>
    <scope>NUCLEOTIDE SEQUENCE [LARGE SCALE GENOMIC DNA]</scope>
    <source>
        <strain evidence="3">JCM 16365</strain>
    </source>
</reference>
<dbReference type="SUPFAM" id="SSF53448">
    <property type="entry name" value="Nucleotide-diphospho-sugar transferases"/>
    <property type="match status" value="1"/>
</dbReference>
<dbReference type="EMBL" id="BAAARI010000002">
    <property type="protein sequence ID" value="GAA2567648.1"/>
    <property type="molecule type" value="Genomic_DNA"/>
</dbReference>
<evidence type="ECO:0000313" key="3">
    <source>
        <dbReference type="Proteomes" id="UP001500274"/>
    </source>
</evidence>
<gene>
    <name evidence="2" type="ORF">GCM10009862_02990</name>
</gene>
<comment type="similarity">
    <text evidence="1">Belongs to the glycosyltransferase 2 family.</text>
</comment>
<accession>A0ABP6BGJ7</accession>
<dbReference type="CDD" id="cd04179">
    <property type="entry name" value="DPM_DPG-synthase_like"/>
    <property type="match status" value="1"/>
</dbReference>
<sequence length="271" mass="29730">MSDTLEREVPAYRVDAFRDRSSDLLVAVFVINEGEKVRKQLRRMQPLTDDIDIIVADGGSTDGSLDEEYLREVGVTALLTKTGPGKLSAQMRMAFAWALDQGYAGVIAIDGNGKDGVEAIPEFARLLREGYDHVQGSRFIPGGKAVNTPLSRLVGLRILHAPLISLASGVRQTDTTNGFRGYSAALLADTDVDVFRDVFQTYELHYHLAIEAGRLARFRTIETPVTRTYPKGKVPTKISPVRGNAHVFGVLLRAVTGAYRSDRAKKKDPNA</sequence>
<evidence type="ECO:0008006" key="4">
    <source>
        <dbReference type="Google" id="ProtNLM"/>
    </source>
</evidence>